<dbReference type="InterPro" id="IPR036188">
    <property type="entry name" value="FAD/NAD-bd_sf"/>
</dbReference>
<name>A0A2Z5FTS6_9BACT</name>
<dbReference type="EMBL" id="CP030840">
    <property type="protein sequence ID" value="AXC10102.1"/>
    <property type="molecule type" value="Genomic_DNA"/>
</dbReference>
<organism evidence="2 3">
    <name type="scientific">Acidisarcina polymorpha</name>
    <dbReference type="NCBI Taxonomy" id="2211140"/>
    <lineage>
        <taxon>Bacteria</taxon>
        <taxon>Pseudomonadati</taxon>
        <taxon>Acidobacteriota</taxon>
        <taxon>Terriglobia</taxon>
        <taxon>Terriglobales</taxon>
        <taxon>Acidobacteriaceae</taxon>
        <taxon>Acidisarcina</taxon>
    </lineage>
</organism>
<reference evidence="2 3" key="1">
    <citation type="journal article" date="2018" name="Front. Microbiol.">
        <title>Hydrolytic Capabilities as a Key to Environmental Success: Chitinolytic and Cellulolytic Acidobacteria From Acidic Sub-arctic Soils and Boreal Peatlands.</title>
        <authorList>
            <person name="Belova S.E."/>
            <person name="Ravin N.V."/>
            <person name="Pankratov T.A."/>
            <person name="Rakitin A.L."/>
            <person name="Ivanova A.A."/>
            <person name="Beletsky A.V."/>
            <person name="Mardanov A.V."/>
            <person name="Sinninghe Damste J.S."/>
            <person name="Dedysh S.N."/>
        </authorList>
    </citation>
    <scope>NUCLEOTIDE SEQUENCE [LARGE SCALE GENOMIC DNA]</scope>
    <source>
        <strain evidence="2 3">SBC82</strain>
    </source>
</reference>
<dbReference type="InterPro" id="IPR006311">
    <property type="entry name" value="TAT_signal"/>
</dbReference>
<dbReference type="NCBIfam" id="TIGR01409">
    <property type="entry name" value="TAT_signal_seq"/>
    <property type="match status" value="1"/>
</dbReference>
<dbReference type="Proteomes" id="UP000253606">
    <property type="component" value="Chromosome"/>
</dbReference>
<sequence length="481" mass="52718">MFSQVPHEPRQGLSSRRRFLKRAVTAGGAALMGAAGLNEVSPVIWREPTELELNHSYWMGSQPPQNPPLSVNLTVDVAVIGGGLTGLSTAYFIRSVSPHKEVVVLEGRGCGNGASGRNGAMVLTMTEDRYLNFSSDPAMDKKIYDLTAQNLQTLSKLSVETGIDCELETKGALQVLLSSQDVREAKDYVQRAQSLGMPVELWDKQKIVDALGTDVYEGGFFDPGGGQVNPMKLVHVFKVAAESAGAKIFENTMVGKIEEGSEHLIYTTAGHTVRAKALVLATNAFTSRLGFFRNAVAPIREYVAMTRRFTDQELIDIGWRLRVPFNDSRTEVFYLGVTQDNRIHIGGGSPGYSFNNGHLDPAAVGSHSARLQRELVRIYPKLSGIGFEATWDGVVDWSLNESPSVGCSGKYRNIFHGLGYSGHGVNLASVFGRIIADLDAGRGDRWKEYPFVNANLDYIPNEPIRWFAVRAGLAWYNLIDS</sequence>
<evidence type="ECO:0000259" key="1">
    <source>
        <dbReference type="Pfam" id="PF01266"/>
    </source>
</evidence>
<keyword evidence="3" id="KW-1185">Reference proteome</keyword>
<dbReference type="SUPFAM" id="SSF51905">
    <property type="entry name" value="FAD/NAD(P)-binding domain"/>
    <property type="match status" value="1"/>
</dbReference>
<evidence type="ECO:0000313" key="3">
    <source>
        <dbReference type="Proteomes" id="UP000253606"/>
    </source>
</evidence>
<dbReference type="Pfam" id="PF01266">
    <property type="entry name" value="DAO"/>
    <property type="match status" value="1"/>
</dbReference>
<evidence type="ECO:0000313" key="2">
    <source>
        <dbReference type="EMBL" id="AXC10102.1"/>
    </source>
</evidence>
<dbReference type="GO" id="GO:0005737">
    <property type="term" value="C:cytoplasm"/>
    <property type="evidence" value="ECO:0007669"/>
    <property type="project" value="TreeGrafter"/>
</dbReference>
<gene>
    <name evidence="2" type="ORF">ACPOL_0739</name>
</gene>
<dbReference type="InterPro" id="IPR019546">
    <property type="entry name" value="TAT_signal_bac_arc"/>
</dbReference>
<dbReference type="KEGG" id="abas:ACPOL_0739"/>
<dbReference type="Gene3D" id="3.50.50.60">
    <property type="entry name" value="FAD/NAD(P)-binding domain"/>
    <property type="match status" value="1"/>
</dbReference>
<dbReference type="AlphaFoldDB" id="A0A2Z5FTS6"/>
<accession>A0A2Z5FTS6</accession>
<dbReference type="PANTHER" id="PTHR13847">
    <property type="entry name" value="SARCOSINE DEHYDROGENASE-RELATED"/>
    <property type="match status" value="1"/>
</dbReference>
<dbReference type="PANTHER" id="PTHR13847:SF281">
    <property type="entry name" value="FAD DEPENDENT OXIDOREDUCTASE DOMAIN-CONTAINING PROTEIN"/>
    <property type="match status" value="1"/>
</dbReference>
<dbReference type="InterPro" id="IPR006076">
    <property type="entry name" value="FAD-dep_OxRdtase"/>
</dbReference>
<dbReference type="PROSITE" id="PS51318">
    <property type="entry name" value="TAT"/>
    <property type="match status" value="1"/>
</dbReference>
<feature type="domain" description="FAD dependent oxidoreductase" evidence="1">
    <location>
        <begin position="76"/>
        <end position="438"/>
    </location>
</feature>
<proteinExistence type="predicted"/>
<protein>
    <submittedName>
        <fullName evidence="2">Putative oxidoreductase</fullName>
    </submittedName>
</protein>
<dbReference type="OrthoDB" id="571248at2"/>
<dbReference type="Gene3D" id="3.30.9.10">
    <property type="entry name" value="D-Amino Acid Oxidase, subunit A, domain 2"/>
    <property type="match status" value="1"/>
</dbReference>